<evidence type="ECO:0000313" key="5">
    <source>
        <dbReference type="Proteomes" id="UP000320386"/>
    </source>
</evidence>
<dbReference type="GO" id="GO:0004423">
    <property type="term" value="F:iduronate-2-sulfatase activity"/>
    <property type="evidence" value="ECO:0007669"/>
    <property type="project" value="TreeGrafter"/>
</dbReference>
<dbReference type="RefSeq" id="WP_145444780.1">
    <property type="nucleotide sequence ID" value="NZ_CP036280.1"/>
</dbReference>
<keyword evidence="5" id="KW-1185">Reference proteome</keyword>
<dbReference type="SUPFAM" id="SSF53649">
    <property type="entry name" value="Alkaline phosphatase-like"/>
    <property type="match status" value="1"/>
</dbReference>
<organism evidence="4 5">
    <name type="scientific">Mucisphaera calidilacus</name>
    <dbReference type="NCBI Taxonomy" id="2527982"/>
    <lineage>
        <taxon>Bacteria</taxon>
        <taxon>Pseudomonadati</taxon>
        <taxon>Planctomycetota</taxon>
        <taxon>Phycisphaerae</taxon>
        <taxon>Phycisphaerales</taxon>
        <taxon>Phycisphaeraceae</taxon>
        <taxon>Mucisphaera</taxon>
    </lineage>
</organism>
<feature type="domain" description="Sulfatase N-terminal" evidence="3">
    <location>
        <begin position="6"/>
        <end position="338"/>
    </location>
</feature>
<dbReference type="PANTHER" id="PTHR45953">
    <property type="entry name" value="IDURONATE 2-SULFATASE"/>
    <property type="match status" value="1"/>
</dbReference>
<keyword evidence="1" id="KW-0479">Metal-binding</keyword>
<dbReference type="Gene3D" id="3.40.720.10">
    <property type="entry name" value="Alkaline Phosphatase, subunit A"/>
    <property type="match status" value="1"/>
</dbReference>
<dbReference type="PANTHER" id="PTHR45953:SF1">
    <property type="entry name" value="IDURONATE 2-SULFATASE"/>
    <property type="match status" value="1"/>
</dbReference>
<dbReference type="KEGG" id="mcad:Pan265_04470"/>
<dbReference type="AlphaFoldDB" id="A0A518BUF3"/>
<keyword evidence="2 4" id="KW-0378">Hydrolase</keyword>
<proteinExistence type="predicted"/>
<name>A0A518BUF3_9BACT</name>
<dbReference type="OrthoDB" id="279611at2"/>
<sequence length="478" mass="54027">MSTQRPHIIILCPDEMRASAVAAWGNPAVATPSIDGLAARSIKFDRAFTNHTKCTPSRCSFLTSQYPHVGGHRTLDMPVRAHEVNLVRYLRENYGYRTALVGKNHCVDDETQQLTFDFRGRGEGGDGYLDPYEETGMPTGSYYVGKDPRKLSEHGDYTSTTMAIDWLRDEINDDPDTPRLLWLNWDHPHCPYRAPEPFHGITPRDKVPDAIPPIPEFEPLSHTTLREAYGVADMTPEQWRELHAVYLDMTTMVDADVKRVLDTVEQLGIADNTIIVFWSDHGDFAGDYGLPEKWDTCFSDNLVHVPLIIHAPNTDASAYNGLTETIDILPTVLDLAGIPAPGGIQGRSHRDAIRGNTDQPVRDVVFTEGGQEPELLERVTPVDARPRPCQAYLMKQQALVNEPQINLRSKMIRGDRYKYVARLDGDEQLFDLENDPHEHHDLARSGDAEDILNTMRRRMMLKLMEAENNDPDQDYLDS</sequence>
<dbReference type="EMBL" id="CP036280">
    <property type="protein sequence ID" value="QDU70619.1"/>
    <property type="molecule type" value="Genomic_DNA"/>
</dbReference>
<dbReference type="GO" id="GO:0046872">
    <property type="term" value="F:metal ion binding"/>
    <property type="evidence" value="ECO:0007669"/>
    <property type="project" value="UniProtKB-KW"/>
</dbReference>
<reference evidence="4 5" key="1">
    <citation type="submission" date="2019-02" db="EMBL/GenBank/DDBJ databases">
        <title>Deep-cultivation of Planctomycetes and their phenomic and genomic characterization uncovers novel biology.</title>
        <authorList>
            <person name="Wiegand S."/>
            <person name="Jogler M."/>
            <person name="Boedeker C."/>
            <person name="Pinto D."/>
            <person name="Vollmers J."/>
            <person name="Rivas-Marin E."/>
            <person name="Kohn T."/>
            <person name="Peeters S.H."/>
            <person name="Heuer A."/>
            <person name="Rast P."/>
            <person name="Oberbeckmann S."/>
            <person name="Bunk B."/>
            <person name="Jeske O."/>
            <person name="Meyerdierks A."/>
            <person name="Storesund J.E."/>
            <person name="Kallscheuer N."/>
            <person name="Luecker S."/>
            <person name="Lage O.M."/>
            <person name="Pohl T."/>
            <person name="Merkel B.J."/>
            <person name="Hornburger P."/>
            <person name="Mueller R.-W."/>
            <person name="Bruemmer F."/>
            <person name="Labrenz M."/>
            <person name="Spormann A.M."/>
            <person name="Op den Camp H."/>
            <person name="Overmann J."/>
            <person name="Amann R."/>
            <person name="Jetten M.S.M."/>
            <person name="Mascher T."/>
            <person name="Medema M.H."/>
            <person name="Devos D.P."/>
            <person name="Kaster A.-K."/>
            <person name="Ovreas L."/>
            <person name="Rohde M."/>
            <person name="Galperin M.Y."/>
            <person name="Jogler C."/>
        </authorList>
    </citation>
    <scope>NUCLEOTIDE SEQUENCE [LARGE SCALE GENOMIC DNA]</scope>
    <source>
        <strain evidence="4 5">Pan265</strain>
    </source>
</reference>
<dbReference type="InterPro" id="IPR000917">
    <property type="entry name" value="Sulfatase_N"/>
</dbReference>
<dbReference type="Proteomes" id="UP000320386">
    <property type="component" value="Chromosome"/>
</dbReference>
<dbReference type="InterPro" id="IPR017850">
    <property type="entry name" value="Alkaline_phosphatase_core_sf"/>
</dbReference>
<gene>
    <name evidence="4" type="primary">betC_1</name>
    <name evidence="4" type="ORF">Pan265_04470</name>
</gene>
<dbReference type="GO" id="GO:0047753">
    <property type="term" value="F:choline-sulfatase activity"/>
    <property type="evidence" value="ECO:0007669"/>
    <property type="project" value="UniProtKB-EC"/>
</dbReference>
<dbReference type="GO" id="GO:0005737">
    <property type="term" value="C:cytoplasm"/>
    <property type="evidence" value="ECO:0007669"/>
    <property type="project" value="TreeGrafter"/>
</dbReference>
<dbReference type="Pfam" id="PF00884">
    <property type="entry name" value="Sulfatase"/>
    <property type="match status" value="1"/>
</dbReference>
<evidence type="ECO:0000256" key="1">
    <source>
        <dbReference type="ARBA" id="ARBA00022723"/>
    </source>
</evidence>
<protein>
    <submittedName>
        <fullName evidence="4">Choline-sulfatase</fullName>
        <ecNumber evidence="4">3.1.6.6</ecNumber>
    </submittedName>
</protein>
<evidence type="ECO:0000259" key="3">
    <source>
        <dbReference type="Pfam" id="PF00884"/>
    </source>
</evidence>
<accession>A0A518BUF3</accession>
<dbReference type="EC" id="3.1.6.6" evidence="4"/>
<evidence type="ECO:0000313" key="4">
    <source>
        <dbReference type="EMBL" id="QDU70619.1"/>
    </source>
</evidence>
<evidence type="ECO:0000256" key="2">
    <source>
        <dbReference type="ARBA" id="ARBA00022801"/>
    </source>
</evidence>